<dbReference type="InterPro" id="IPR029055">
    <property type="entry name" value="Ntn_hydrolases_N"/>
</dbReference>
<evidence type="ECO:0000256" key="6">
    <source>
        <dbReference type="ARBA" id="ARBA00022801"/>
    </source>
</evidence>
<comment type="subunit">
    <text evidence="13">Component of the proteasome complex.</text>
</comment>
<dbReference type="GO" id="GO:0051603">
    <property type="term" value="P:proteolysis involved in protein catabolic process"/>
    <property type="evidence" value="ECO:0007669"/>
    <property type="project" value="InterPro"/>
</dbReference>
<reference evidence="14" key="2">
    <citation type="submission" date="2025-08" db="UniProtKB">
        <authorList>
            <consortium name="Ensembl"/>
        </authorList>
    </citation>
    <scope>IDENTIFICATION</scope>
</reference>
<dbReference type="GO" id="GO:0004298">
    <property type="term" value="F:threonine-type endopeptidase activity"/>
    <property type="evidence" value="ECO:0007669"/>
    <property type="project" value="UniProtKB-KW"/>
</dbReference>
<keyword evidence="7" id="KW-0391">Immunity</keyword>
<reference evidence="14" key="3">
    <citation type="submission" date="2025-09" db="UniProtKB">
        <authorList>
            <consortium name="Ensembl"/>
        </authorList>
    </citation>
    <scope>IDENTIFICATION</scope>
</reference>
<evidence type="ECO:0000256" key="11">
    <source>
        <dbReference type="ARBA" id="ARBA00025456"/>
    </source>
</evidence>
<dbReference type="Ensembl" id="ENSMMDT00005017833.1">
    <property type="protein sequence ID" value="ENSMMDP00005017398.1"/>
    <property type="gene ID" value="ENSMMDG00005008752.1"/>
</dbReference>
<evidence type="ECO:0000256" key="12">
    <source>
        <dbReference type="PIRSR" id="PIRSR600243-1"/>
    </source>
</evidence>
<protein>
    <recommendedName>
        <fullName evidence="13">Proteasome subunit beta</fullName>
    </recommendedName>
</protein>
<keyword evidence="2 13" id="KW-0963">Cytoplasm</keyword>
<evidence type="ECO:0000256" key="3">
    <source>
        <dbReference type="ARBA" id="ARBA00022670"/>
    </source>
</evidence>
<comment type="subcellular location">
    <subcellularLocation>
        <location evidence="13">Cytoplasm</location>
    </subcellularLocation>
    <subcellularLocation>
        <location evidence="13">Nucleus</location>
    </subcellularLocation>
</comment>
<dbReference type="InterPro" id="IPR001353">
    <property type="entry name" value="Proteasome_sua/b"/>
</dbReference>
<accession>A0A667XSR9</accession>
<comment type="function">
    <text evidence="11">The proteasome is a multicatalytic proteinase complex which is characterized by its ability to cleave peptides with Arg, Phe, Tyr, Leu, and Glu adjacent to the leaving group at neutral or slightly basic pH. The proteasome has an ATP-dependent proteolytic activity. This subunit is involved in antigen processing to generate class I binding peptides.</text>
</comment>
<dbReference type="GO" id="GO:0030154">
    <property type="term" value="P:cell differentiation"/>
    <property type="evidence" value="ECO:0007669"/>
    <property type="project" value="UniProtKB-KW"/>
</dbReference>
<evidence type="ECO:0000256" key="5">
    <source>
        <dbReference type="ARBA" id="ARBA00022782"/>
    </source>
</evidence>
<dbReference type="PROSITE" id="PS51476">
    <property type="entry name" value="PROTEASOME_BETA_2"/>
    <property type="match status" value="1"/>
</dbReference>
<dbReference type="InterPro" id="IPR000243">
    <property type="entry name" value="Pept_T1A_subB"/>
</dbReference>
<feature type="active site" description="Nucleophile" evidence="12">
    <location>
        <position position="70"/>
    </location>
</feature>
<proteinExistence type="inferred from homology"/>
<dbReference type="PROSITE" id="PS00854">
    <property type="entry name" value="PROTEASOME_BETA_1"/>
    <property type="match status" value="1"/>
</dbReference>
<evidence type="ECO:0000256" key="7">
    <source>
        <dbReference type="ARBA" id="ARBA00022859"/>
    </source>
</evidence>
<keyword evidence="8 13" id="KW-0647">Proteasome</keyword>
<evidence type="ECO:0000256" key="10">
    <source>
        <dbReference type="ARBA" id="ARBA00023242"/>
    </source>
</evidence>
<keyword evidence="5" id="KW-0221">Differentiation</keyword>
<organism evidence="14 15">
    <name type="scientific">Myripristis murdjan</name>
    <name type="common">pinecone soldierfish</name>
    <dbReference type="NCBI Taxonomy" id="586833"/>
    <lineage>
        <taxon>Eukaryota</taxon>
        <taxon>Metazoa</taxon>
        <taxon>Chordata</taxon>
        <taxon>Craniata</taxon>
        <taxon>Vertebrata</taxon>
        <taxon>Euteleostomi</taxon>
        <taxon>Actinopterygii</taxon>
        <taxon>Neopterygii</taxon>
        <taxon>Teleostei</taxon>
        <taxon>Neoteleostei</taxon>
        <taxon>Acanthomorphata</taxon>
        <taxon>Holocentriformes</taxon>
        <taxon>Holocentridae</taxon>
        <taxon>Myripristis</taxon>
    </lineage>
</organism>
<evidence type="ECO:0000256" key="8">
    <source>
        <dbReference type="ARBA" id="ARBA00022942"/>
    </source>
</evidence>
<evidence type="ECO:0000313" key="14">
    <source>
        <dbReference type="Ensembl" id="ENSMMDP00005017398.1"/>
    </source>
</evidence>
<dbReference type="GO" id="GO:0005737">
    <property type="term" value="C:cytoplasm"/>
    <property type="evidence" value="ECO:0007669"/>
    <property type="project" value="UniProtKB-SubCell"/>
</dbReference>
<keyword evidence="9" id="KW-0865">Zymogen</keyword>
<dbReference type="SUPFAM" id="SSF56235">
    <property type="entry name" value="N-terminal nucleophile aminohydrolases (Ntn hydrolases)"/>
    <property type="match status" value="1"/>
</dbReference>
<dbReference type="Proteomes" id="UP000472263">
    <property type="component" value="Chromosome 11"/>
</dbReference>
<comment type="catalytic activity">
    <reaction evidence="1">
        <text>Cleavage of peptide bonds with very broad specificity.</text>
        <dbReference type="EC" id="3.4.25.1"/>
    </reaction>
</comment>
<keyword evidence="4" id="KW-0888">Threonine protease</keyword>
<dbReference type="GO" id="GO:0002376">
    <property type="term" value="P:immune system process"/>
    <property type="evidence" value="ECO:0007669"/>
    <property type="project" value="UniProtKB-KW"/>
</dbReference>
<dbReference type="Pfam" id="PF00227">
    <property type="entry name" value="Proteasome"/>
    <property type="match status" value="1"/>
</dbReference>
<sequence>MALFEVSGFKPELRGKITAAGQTHVVDRPNHYTFGTKTQEFAVPLGVDPSGFLKSCSQDGGVCIDLNHGTTTLAFKFRHGVIVAVDSRASAGSYIASKEANKVIEINPYLLGTMSGSAADCQHWERLLAKECRLYKLRNNHRISVAAASKLLSNMMLGYRGMGLSMGSMICGWDKALVSTMLMTMGHVCLATCSPPAVGTATPMVWWIAYELGRRGIAHATHRDAYSGGVVNMYHMQEDGWIKVCKEDVSELIHRYRKGMF</sequence>
<dbReference type="AlphaFoldDB" id="A0A667XSR9"/>
<keyword evidence="6" id="KW-0378">Hydrolase</keyword>
<dbReference type="GO" id="GO:0005634">
    <property type="term" value="C:nucleus"/>
    <property type="evidence" value="ECO:0007669"/>
    <property type="project" value="UniProtKB-SubCell"/>
</dbReference>
<dbReference type="GO" id="GO:0005839">
    <property type="term" value="C:proteasome core complex"/>
    <property type="evidence" value="ECO:0007669"/>
    <property type="project" value="InterPro"/>
</dbReference>
<comment type="similarity">
    <text evidence="13">Belongs to the peptidase T1B family.</text>
</comment>
<reference evidence="14" key="1">
    <citation type="submission" date="2019-06" db="EMBL/GenBank/DDBJ databases">
        <authorList>
            <consortium name="Wellcome Sanger Institute Data Sharing"/>
        </authorList>
    </citation>
    <scope>NUCLEOTIDE SEQUENCE [LARGE SCALE GENOMIC DNA]</scope>
</reference>
<dbReference type="GeneTree" id="ENSGT00940000157293"/>
<evidence type="ECO:0000256" key="9">
    <source>
        <dbReference type="ARBA" id="ARBA00023145"/>
    </source>
</evidence>
<name>A0A667XSR9_9TELE</name>
<keyword evidence="15" id="KW-1185">Reference proteome</keyword>
<dbReference type="FunFam" id="3.60.20.10:FF:000147">
    <property type="match status" value="1"/>
</dbReference>
<comment type="function">
    <text evidence="13">Component of the proteasome, a multicatalytic proteinase complex which is characterized by its ability to cleave peptides with Arg, Phe, Tyr, Leu, and Glu adjacent to the leaving group at neutral or slightly basic pH. The proteasome has an ATP-dependent proteolytic activity.</text>
</comment>
<evidence type="ECO:0000256" key="2">
    <source>
        <dbReference type="ARBA" id="ARBA00022490"/>
    </source>
</evidence>
<dbReference type="Gene3D" id="3.60.20.10">
    <property type="entry name" value="Glutamine Phosphoribosylpyrophosphate, subunit 1, domain 1"/>
    <property type="match status" value="2"/>
</dbReference>
<dbReference type="PRINTS" id="PR00141">
    <property type="entry name" value="PROTEASOME"/>
</dbReference>
<dbReference type="InterPro" id="IPR016050">
    <property type="entry name" value="Proteasome_bsu_CS"/>
</dbReference>
<evidence type="ECO:0000313" key="15">
    <source>
        <dbReference type="Proteomes" id="UP000472263"/>
    </source>
</evidence>
<evidence type="ECO:0000256" key="4">
    <source>
        <dbReference type="ARBA" id="ARBA00022698"/>
    </source>
</evidence>
<keyword evidence="3" id="KW-0645">Protease</keyword>
<evidence type="ECO:0000256" key="1">
    <source>
        <dbReference type="ARBA" id="ARBA00001198"/>
    </source>
</evidence>
<keyword evidence="10 13" id="KW-0539">Nucleus</keyword>
<dbReference type="InterPro" id="IPR023333">
    <property type="entry name" value="Proteasome_suB-type"/>
</dbReference>
<dbReference type="PANTHER" id="PTHR32194:SF8">
    <property type="entry name" value="PROTEASOME SUBUNIT BETA"/>
    <property type="match status" value="1"/>
</dbReference>
<evidence type="ECO:0000256" key="13">
    <source>
        <dbReference type="RuleBase" id="RU004203"/>
    </source>
</evidence>
<gene>
    <name evidence="14" type="primary">PSMB8</name>
    <name evidence="14" type="synonym">psmb8a</name>
</gene>
<dbReference type="PANTHER" id="PTHR32194">
    <property type="entry name" value="METALLOPROTEASE TLDD"/>
    <property type="match status" value="1"/>
</dbReference>